<dbReference type="Proteomes" id="UP000095228">
    <property type="component" value="Chromosome"/>
</dbReference>
<dbReference type="Pfam" id="PF06527">
    <property type="entry name" value="TniQ"/>
    <property type="match status" value="1"/>
</dbReference>
<proteinExistence type="predicted"/>
<gene>
    <name evidence="2" type="ORF">Verru16b_01117</name>
</gene>
<dbReference type="RefSeq" id="WP_069961347.1">
    <property type="nucleotide sequence ID" value="NZ_CP016094.1"/>
</dbReference>
<evidence type="ECO:0000313" key="2">
    <source>
        <dbReference type="EMBL" id="AOS44056.1"/>
    </source>
</evidence>
<reference evidence="2 3" key="1">
    <citation type="submission" date="2016-06" db="EMBL/GenBank/DDBJ databases">
        <title>Three novel species with peptidoglycan cell walls form the new genus Lacunisphaera gen. nov. in the family Opitutaceae of the verrucomicrobial subdivision 4.</title>
        <authorList>
            <person name="Rast P."/>
            <person name="Gloeckner I."/>
            <person name="Jogler M."/>
            <person name="Boedeker C."/>
            <person name="Jeske O."/>
            <person name="Wiegand S."/>
            <person name="Reinhardt R."/>
            <person name="Schumann P."/>
            <person name="Rohde M."/>
            <person name="Spring S."/>
            <person name="Gloeckner F.O."/>
            <person name="Jogler C."/>
        </authorList>
    </citation>
    <scope>NUCLEOTIDE SEQUENCE [LARGE SCALE GENOMIC DNA]</scope>
    <source>
        <strain evidence="2 3">IG16b</strain>
    </source>
</reference>
<dbReference type="STRING" id="1838286.Verru16b_01117"/>
<dbReference type="EMBL" id="CP016094">
    <property type="protein sequence ID" value="AOS44056.1"/>
    <property type="molecule type" value="Genomic_DNA"/>
</dbReference>
<organism evidence="2 3">
    <name type="scientific">Lacunisphaera limnophila</name>
    <dbReference type="NCBI Taxonomy" id="1838286"/>
    <lineage>
        <taxon>Bacteria</taxon>
        <taxon>Pseudomonadati</taxon>
        <taxon>Verrucomicrobiota</taxon>
        <taxon>Opitutia</taxon>
        <taxon>Opitutales</taxon>
        <taxon>Opitutaceae</taxon>
        <taxon>Lacunisphaera</taxon>
    </lineage>
</organism>
<dbReference type="AlphaFoldDB" id="A0A1D8AT90"/>
<sequence length="575" mass="66628">MISYIEGPHEDEPLFSLLARIYGGLIGPSRAQFAQHLFGNPRLVIPFEFPCGIEALTRTIGSRVGLTAEDLIHRHTMFPIAAFLMPAELAERVKVAMRGDRAVAMNLLKWHRDPAQDGLRHLNFCAKCRAGDLRRVGHTWWRRIHQVPGVVCCPYHGEPLEVSQFVPGQFWKFDYPVADDAVSVRRPRTPDGIDVIYARDVQWMLRNHPRPIDPDRLRLLYHEQLDRRGLLQGGQLRRTEFLHQFFAQRSEHEWAQRHLLFDPNDASAWPAQTVKNKANHRSFRMHLLVMRFLDLSMESIHARLETVRLRAPANAQQSEDRLREQLRKRWFDPAWTMNALKADLGIGIVRLLGLANMEGLPIPRLPNAERAKAYRMKRTRHRKTVCSGRSRVTPTQWRTALRWLGRNDRTWVRKRLSSQKRRRGDVVDWRAREEEYIGKLPHFASRIRAARPFRRVCSASFISFLPFGASMGVSMYKKMPRLAQEMRRQTETTEEFTLRRIRVIRQLHPDFPPYRVRDRATVDRNCRDPVLLRAMGYVLVGARWKCPGGTDHPLYGLAVATGPETDSAVMGRAAG</sequence>
<evidence type="ECO:0000313" key="3">
    <source>
        <dbReference type="Proteomes" id="UP000095228"/>
    </source>
</evidence>
<dbReference type="KEGG" id="obg:Verru16b_01117"/>
<keyword evidence="3" id="KW-1185">Reference proteome</keyword>
<feature type="domain" description="TniQ" evidence="1">
    <location>
        <begin position="7"/>
        <end position="160"/>
    </location>
</feature>
<protein>
    <recommendedName>
        <fullName evidence="1">TniQ domain-containing protein</fullName>
    </recommendedName>
</protein>
<dbReference type="InterPro" id="IPR009492">
    <property type="entry name" value="TniQ"/>
</dbReference>
<evidence type="ECO:0000259" key="1">
    <source>
        <dbReference type="Pfam" id="PF06527"/>
    </source>
</evidence>
<dbReference type="OrthoDB" id="470139at2"/>
<accession>A0A1D8AT90</accession>
<name>A0A1D8AT90_9BACT</name>